<sequence>MCDYLLTKLKKSINDAKTQIYWTKPIIITLIFIYSAPILFAQNIILTQPQYTNYCVGTTISVQGYISNGSFNSNNVFRASFRQVYNDSIHYDLPARFENGAFKVEIPTKYASDENLNYLNISVYSSSPYKVSNEINVLIKSLPRVKFEGFYQYVPTQYSEYIKTNYTVPNLPIFIRIKANGYNFSSNSIKAIFNSGAIIQPTSGNLYFNPKQESYTYKIDSVRNECGYGFIEPSEYTLNVMPHGLEITNFSSMDICKGQKIYLTYNSSYKFDDHTNWKLEILNNEGSNVKTLDLTYENAQLSAIIPTDITPNGYFARIITSTPSLYSNIYGKLNIHEQSDIQIFTPNVEVYPQEKVQLVYNYIGAKPTGFILNDSLHVVPFGGATGLNYYYEFKPPYQGVYRFTNVLSNCGNKEINREFNVRIKDDLELFDLPNKSFCVGEKFKVRFKAKSFINLSSLEVRAYNYNTSSNYTVFTHKILGDSLEIQIPSEYYYSEGTQFRIATTNGEYLSNFSSNKIRIKSIPSANISYTGTYQIYNPEYVSIYLNLSGGWPYYVKSTNDTITQIIESGNSSFSTFIKNPTSVKLQSIKNQCGVGNIGQEVNNYTLYRRPNSLRVVNLNKNIFCLNDPIEVQIDTIGLYNSDNEFQLFLATSYRSDSLIGRSKSINIGGRVTNNIRMHETFYVKVCSTSPVSCTYGTYIKLNAVPVGAVTSAYVFNNDLFPYGERVNTNFVSLVKNQQISLISNFYGSGTLNYRINNSKIYTIGAEIYDLSTYGISDLIRIQKDTSFSITEVSNECGLNTTSNLPFKAKVVKFKIYTSELLSYKNCVGGALSVTYRLEGDVPIDANFAVQIKSNNENFRTIETLQTGNPMVVRIPEDIKDGGAYEFRVICTNYLDFESTRYPGTYLYKKPTAKLVAENGTDSVFVYKGGESINLKVLLKGDNGKGVVFNPSNRYVSFSDSIGYFPIVAKPGDIYSLKSVQNSACGYGDVSGIVKVYERPNIIINKIVFSSPCIGSSVNINFQTSGQFGKNNVIKVILVDSYNNEYTVATTPLSNGDIIFNTPNTIRHGYYQIFLRASNPNIITSFSGYHYLSEPPTLNLAGITYINPGQNSEISFNVLKGTSPITVTFEDNSQLELSYYNGSYIYESLIVSKPIAPTVTSLYKIKSVSNICGNGIGLGQATINVNRATGNYINTKNVTLVCSGKNLKIPFQKIGNVPNTLTYWAEMSDENSENYQKISSILLTDTISAVIPPNLAVGSNYRFRVRVDDNNIQSSSSPNGVSIYFPNQVSFEDSVIFKQKNSYVLVPIKITGTLPVDLVFKHNNVLTYSSVYSNTFSYFYYPDNYEKSDSLQLFSSKNLCGVGINLNPNKVRVVYCKNTSDLIPTIIENQQRYFEVNDEIISSNKIKNLSKINFDSGKTITLNPGFEVQRGSIFKAIIDGCPGKINSEN</sequence>
<reference evidence="2 3" key="1">
    <citation type="submission" date="2011-07" db="EMBL/GenBank/DDBJ databases">
        <title>The complete genome of plasmid 5 of Emticicia oligotrophica DSM 17448.</title>
        <authorList>
            <consortium name="US DOE Joint Genome Institute (JGI-PGF)"/>
            <person name="Lucas S."/>
            <person name="Han J."/>
            <person name="Lapidus A."/>
            <person name="Bruce D."/>
            <person name="Goodwin L."/>
            <person name="Pitluck S."/>
            <person name="Peters L."/>
            <person name="Kyrpides N."/>
            <person name="Mavromatis K."/>
            <person name="Ivanova N."/>
            <person name="Ovchinnikova G."/>
            <person name="Teshima H."/>
            <person name="Detter J.C."/>
            <person name="Tapia R."/>
            <person name="Han C."/>
            <person name="Land M."/>
            <person name="Hauser L."/>
            <person name="Markowitz V."/>
            <person name="Cheng J.-F."/>
            <person name="Hugenholtz P."/>
            <person name="Woyke T."/>
            <person name="Wu D."/>
            <person name="Tindall B."/>
            <person name="Pomrenke H."/>
            <person name="Brambilla E."/>
            <person name="Klenk H.-P."/>
            <person name="Eisen J.A."/>
        </authorList>
    </citation>
    <scope>NUCLEOTIDE SEQUENCE [LARGE SCALE GENOMIC DNA]</scope>
    <source>
        <strain evidence="3">DSM 17448 / GPTSA100-15</strain>
        <plasmid evidence="2 3">pEMTOL05</plasmid>
    </source>
</reference>
<gene>
    <name evidence="2" type="ordered locus">Emtol_0003</name>
</gene>
<evidence type="ECO:0000313" key="2">
    <source>
        <dbReference type="EMBL" id="AFK05737.1"/>
    </source>
</evidence>
<proteinExistence type="predicted"/>
<dbReference type="NCBIfam" id="NF045639">
    <property type="entry name" value="GCX_COOH"/>
    <property type="match status" value="1"/>
</dbReference>
<feature type="transmembrane region" description="Helical" evidence="1">
    <location>
        <begin position="21"/>
        <end position="40"/>
    </location>
</feature>
<dbReference type="InterPro" id="IPR055015">
    <property type="entry name" value="GCX_COOH"/>
</dbReference>
<accession>A0ABM5N878</accession>
<evidence type="ECO:0000256" key="1">
    <source>
        <dbReference type="SAM" id="Phobius"/>
    </source>
</evidence>
<geneLocation type="plasmid" evidence="2 3">
    <name>pEMTOL05</name>
</geneLocation>
<dbReference type="Proteomes" id="UP000002875">
    <property type="component" value="Plasmid pEMTOL05"/>
</dbReference>
<keyword evidence="2" id="KW-0614">Plasmid</keyword>
<keyword evidence="1" id="KW-0812">Transmembrane</keyword>
<keyword evidence="1" id="KW-0472">Membrane</keyword>
<organism evidence="2 3">
    <name type="scientific">Emticicia oligotrophica (strain DSM 17448 / CIP 109782 / MTCC 6937 / GPTSA100-15)</name>
    <dbReference type="NCBI Taxonomy" id="929562"/>
    <lineage>
        <taxon>Bacteria</taxon>
        <taxon>Pseudomonadati</taxon>
        <taxon>Bacteroidota</taxon>
        <taxon>Cytophagia</taxon>
        <taxon>Cytophagales</taxon>
        <taxon>Leadbetterellaceae</taxon>
        <taxon>Emticicia</taxon>
    </lineage>
</organism>
<evidence type="ECO:0000313" key="3">
    <source>
        <dbReference type="Proteomes" id="UP000002875"/>
    </source>
</evidence>
<name>A0ABM5N878_EMTOG</name>
<keyword evidence="1" id="KW-1133">Transmembrane helix</keyword>
<dbReference type="EMBL" id="CP002966">
    <property type="protein sequence ID" value="AFK05737.1"/>
    <property type="molecule type" value="Genomic_DNA"/>
</dbReference>
<keyword evidence="3" id="KW-1185">Reference proteome</keyword>
<protein>
    <submittedName>
        <fullName evidence="2">Uncharacterized protein</fullName>
    </submittedName>
</protein>